<proteinExistence type="predicted"/>
<reference evidence="2 3" key="1">
    <citation type="submission" date="2019-02" db="EMBL/GenBank/DDBJ databases">
        <title>Deep-cultivation of Planctomycetes and their phenomic and genomic characterization uncovers novel biology.</title>
        <authorList>
            <person name="Wiegand S."/>
            <person name="Jogler M."/>
            <person name="Boedeker C."/>
            <person name="Pinto D."/>
            <person name="Vollmers J."/>
            <person name="Rivas-Marin E."/>
            <person name="Kohn T."/>
            <person name="Peeters S.H."/>
            <person name="Heuer A."/>
            <person name="Rast P."/>
            <person name="Oberbeckmann S."/>
            <person name="Bunk B."/>
            <person name="Jeske O."/>
            <person name="Meyerdierks A."/>
            <person name="Storesund J.E."/>
            <person name="Kallscheuer N."/>
            <person name="Luecker S."/>
            <person name="Lage O.M."/>
            <person name="Pohl T."/>
            <person name="Merkel B.J."/>
            <person name="Hornburger P."/>
            <person name="Mueller R.-W."/>
            <person name="Bruemmer F."/>
            <person name="Labrenz M."/>
            <person name="Spormann A.M."/>
            <person name="Op den Camp H."/>
            <person name="Overmann J."/>
            <person name="Amann R."/>
            <person name="Jetten M.S.M."/>
            <person name="Mascher T."/>
            <person name="Medema M.H."/>
            <person name="Devos D.P."/>
            <person name="Kaster A.-K."/>
            <person name="Ovreas L."/>
            <person name="Rohde M."/>
            <person name="Galperin M.Y."/>
            <person name="Jogler C."/>
        </authorList>
    </citation>
    <scope>NUCLEOTIDE SEQUENCE [LARGE SCALE GENOMIC DNA]</scope>
    <source>
        <strain evidence="2 3">I41</strain>
    </source>
</reference>
<dbReference type="KEGG" id="llh:I41_05870"/>
<feature type="compositionally biased region" description="Low complexity" evidence="1">
    <location>
        <begin position="278"/>
        <end position="289"/>
    </location>
</feature>
<gene>
    <name evidence="2" type="ORF">I41_05870</name>
</gene>
<protein>
    <submittedName>
        <fullName evidence="2">Uncharacterized protein</fullName>
    </submittedName>
</protein>
<organism evidence="2 3">
    <name type="scientific">Lacipirellula limnantheis</name>
    <dbReference type="NCBI Taxonomy" id="2528024"/>
    <lineage>
        <taxon>Bacteria</taxon>
        <taxon>Pseudomonadati</taxon>
        <taxon>Planctomycetota</taxon>
        <taxon>Planctomycetia</taxon>
        <taxon>Pirellulales</taxon>
        <taxon>Lacipirellulaceae</taxon>
        <taxon>Lacipirellula</taxon>
    </lineage>
</organism>
<feature type="region of interest" description="Disordered" evidence="1">
    <location>
        <begin position="156"/>
        <end position="177"/>
    </location>
</feature>
<accession>A0A517TSS9</accession>
<dbReference type="RefSeq" id="WP_145430698.1">
    <property type="nucleotide sequence ID" value="NZ_CP036339.1"/>
</dbReference>
<keyword evidence="3" id="KW-1185">Reference proteome</keyword>
<evidence type="ECO:0000313" key="3">
    <source>
        <dbReference type="Proteomes" id="UP000317909"/>
    </source>
</evidence>
<evidence type="ECO:0000256" key="1">
    <source>
        <dbReference type="SAM" id="MobiDB-lite"/>
    </source>
</evidence>
<dbReference type="EMBL" id="CP036339">
    <property type="protein sequence ID" value="QDT71430.1"/>
    <property type="molecule type" value="Genomic_DNA"/>
</dbReference>
<dbReference type="Proteomes" id="UP000317909">
    <property type="component" value="Chromosome"/>
</dbReference>
<evidence type="ECO:0000313" key="2">
    <source>
        <dbReference type="EMBL" id="QDT71430.1"/>
    </source>
</evidence>
<name>A0A517TSS9_9BACT</name>
<dbReference type="AlphaFoldDB" id="A0A517TSS9"/>
<sequence length="297" mass="33022">MEVETKRRSPRALQAAQRWLAARLPPEELARLDRQGFVAFEFLPSGTRCAKLRYRDLSGRQRVAYIGVDRRLARRIAAYLAWRQAARRRRRRLNALQHERRRLLASVQARLLPHLDASIWHFHGRALRLRRGCARHGPRPALDACTNVRGLMMTTTTQDATQSPAGPSPSPSGERHDPLRRWAQRQASPIGAALGWLTADVCELTSKFAVPLKAELRDAATSPDNLGRVAGDLRQYSQLSRQAERCLRLAHELEKANACEAKLRPVDTYGGRSAVGEATATAPATASATPPTPVVTT</sequence>
<feature type="region of interest" description="Disordered" evidence="1">
    <location>
        <begin position="276"/>
        <end position="297"/>
    </location>
</feature>